<evidence type="ECO:0000313" key="1">
    <source>
        <dbReference type="EMBL" id="EFX80279.1"/>
    </source>
</evidence>
<sequence>MTETCQKTQDAKDCTCGVYNAMPTLIHRIMDCMLNLESYNIDLNDIHFMFAGLELTKTGVIPSRAIVSAQLLKEAIIEKMPIINGASGVSGILAQFKLAYYERKNHSGKLPGRANMRDEIKNKSFHTLNSLYMTTCFPRDPEHCTSMQYCIEEKFGHV</sequence>
<dbReference type="KEGG" id="dpx:DAPPUDRAFT_318802"/>
<dbReference type="Proteomes" id="UP000000305">
    <property type="component" value="Unassembled WGS sequence"/>
</dbReference>
<name>E9GJQ1_DAPPU</name>
<evidence type="ECO:0000313" key="2">
    <source>
        <dbReference type="Proteomes" id="UP000000305"/>
    </source>
</evidence>
<dbReference type="AlphaFoldDB" id="E9GJQ1"/>
<dbReference type="HOGENOM" id="CLU_1671103_0_0_1"/>
<dbReference type="PhylomeDB" id="E9GJQ1"/>
<reference evidence="1 2" key="1">
    <citation type="journal article" date="2011" name="Science">
        <title>The ecoresponsive genome of Daphnia pulex.</title>
        <authorList>
            <person name="Colbourne J.K."/>
            <person name="Pfrender M.E."/>
            <person name="Gilbert D."/>
            <person name="Thomas W.K."/>
            <person name="Tucker A."/>
            <person name="Oakley T.H."/>
            <person name="Tokishita S."/>
            <person name="Aerts A."/>
            <person name="Arnold G.J."/>
            <person name="Basu M.K."/>
            <person name="Bauer D.J."/>
            <person name="Caceres C.E."/>
            <person name="Carmel L."/>
            <person name="Casola C."/>
            <person name="Choi J.H."/>
            <person name="Detter J.C."/>
            <person name="Dong Q."/>
            <person name="Dusheyko S."/>
            <person name="Eads B.D."/>
            <person name="Frohlich T."/>
            <person name="Geiler-Samerotte K.A."/>
            <person name="Gerlach D."/>
            <person name="Hatcher P."/>
            <person name="Jogdeo S."/>
            <person name="Krijgsveld J."/>
            <person name="Kriventseva E.V."/>
            <person name="Kultz D."/>
            <person name="Laforsch C."/>
            <person name="Lindquist E."/>
            <person name="Lopez J."/>
            <person name="Manak J.R."/>
            <person name="Muller J."/>
            <person name="Pangilinan J."/>
            <person name="Patwardhan R.P."/>
            <person name="Pitluck S."/>
            <person name="Pritham E.J."/>
            <person name="Rechtsteiner A."/>
            <person name="Rho M."/>
            <person name="Rogozin I.B."/>
            <person name="Sakarya O."/>
            <person name="Salamov A."/>
            <person name="Schaack S."/>
            <person name="Shapiro H."/>
            <person name="Shiga Y."/>
            <person name="Skalitzky C."/>
            <person name="Smith Z."/>
            <person name="Souvorov A."/>
            <person name="Sung W."/>
            <person name="Tang Z."/>
            <person name="Tsuchiya D."/>
            <person name="Tu H."/>
            <person name="Vos H."/>
            <person name="Wang M."/>
            <person name="Wolf Y.I."/>
            <person name="Yamagata H."/>
            <person name="Yamada T."/>
            <person name="Ye Y."/>
            <person name="Shaw J.R."/>
            <person name="Andrews J."/>
            <person name="Crease T.J."/>
            <person name="Tang H."/>
            <person name="Lucas S.M."/>
            <person name="Robertson H.M."/>
            <person name="Bork P."/>
            <person name="Koonin E.V."/>
            <person name="Zdobnov E.M."/>
            <person name="Grigoriev I.V."/>
            <person name="Lynch M."/>
            <person name="Boore J.L."/>
        </authorList>
    </citation>
    <scope>NUCLEOTIDE SEQUENCE [LARGE SCALE GENOMIC DNA]</scope>
</reference>
<protein>
    <submittedName>
        <fullName evidence="1">Uncharacterized protein</fullName>
    </submittedName>
</protein>
<gene>
    <name evidence="1" type="ORF">DAPPUDRAFT_318802</name>
</gene>
<dbReference type="EMBL" id="GL732548">
    <property type="protein sequence ID" value="EFX80279.1"/>
    <property type="molecule type" value="Genomic_DNA"/>
</dbReference>
<organism evidence="1 2">
    <name type="scientific">Daphnia pulex</name>
    <name type="common">Water flea</name>
    <dbReference type="NCBI Taxonomy" id="6669"/>
    <lineage>
        <taxon>Eukaryota</taxon>
        <taxon>Metazoa</taxon>
        <taxon>Ecdysozoa</taxon>
        <taxon>Arthropoda</taxon>
        <taxon>Crustacea</taxon>
        <taxon>Branchiopoda</taxon>
        <taxon>Diplostraca</taxon>
        <taxon>Cladocera</taxon>
        <taxon>Anomopoda</taxon>
        <taxon>Daphniidae</taxon>
        <taxon>Daphnia</taxon>
    </lineage>
</organism>
<accession>E9GJQ1</accession>
<keyword evidence="2" id="KW-1185">Reference proteome</keyword>
<dbReference type="InParanoid" id="E9GJQ1"/>
<proteinExistence type="predicted"/>